<dbReference type="AlphaFoldDB" id="A0A3S5ABY4"/>
<name>A0A3S5ABY4_9PLAT</name>
<protein>
    <submittedName>
        <fullName evidence="2">Uncharacterized protein</fullName>
    </submittedName>
</protein>
<feature type="compositionally biased region" description="Low complexity" evidence="1">
    <location>
        <begin position="61"/>
        <end position="77"/>
    </location>
</feature>
<keyword evidence="3" id="KW-1185">Reference proteome</keyword>
<comment type="caution">
    <text evidence="2">The sequence shown here is derived from an EMBL/GenBank/DDBJ whole genome shotgun (WGS) entry which is preliminary data.</text>
</comment>
<sequence>MFLLSLSRHSAPSFLSLLFTFSDCLHRRLLCLTDAEICGVNSSGGLHPFSTSISQPTQRFSNSVSSSLPSQDPPSSSKIDQSYPSALPSMSAGLAASAQASATNATAYIGASNVTSASSNLTCGFQAAELRCLGARLRDLMLGLVELAHPEQIAALEIFSRGIPISRYGGQRKLSRLRPRPITDIKQPAVKETTLGGAADVNDEEYWKEEEGEKDGGEWAESDVMAMDLGLEEENVSSNIHDPHNLRAILQRVQQIAEVSETRGVAAAAALGFAATGSGKQGHFGYISRNSSAAVDLRIQLYRWSELFRRMQRLVVQIYDWDRRCRRQLIWISNEDEAVSRQACLSEA</sequence>
<gene>
    <name evidence="2" type="ORF">PXEA_LOCUS10302</name>
</gene>
<organism evidence="2 3">
    <name type="scientific">Protopolystoma xenopodis</name>
    <dbReference type="NCBI Taxonomy" id="117903"/>
    <lineage>
        <taxon>Eukaryota</taxon>
        <taxon>Metazoa</taxon>
        <taxon>Spiralia</taxon>
        <taxon>Lophotrochozoa</taxon>
        <taxon>Platyhelminthes</taxon>
        <taxon>Monogenea</taxon>
        <taxon>Polyopisthocotylea</taxon>
        <taxon>Polystomatidea</taxon>
        <taxon>Polystomatidae</taxon>
        <taxon>Protopolystoma</taxon>
    </lineage>
</organism>
<evidence type="ECO:0000256" key="1">
    <source>
        <dbReference type="SAM" id="MobiDB-lite"/>
    </source>
</evidence>
<dbReference type="EMBL" id="CAAALY010030140">
    <property type="protein sequence ID" value="VEL16862.1"/>
    <property type="molecule type" value="Genomic_DNA"/>
</dbReference>
<dbReference type="Proteomes" id="UP000784294">
    <property type="component" value="Unassembled WGS sequence"/>
</dbReference>
<feature type="region of interest" description="Disordered" evidence="1">
    <location>
        <begin position="53"/>
        <end position="82"/>
    </location>
</feature>
<evidence type="ECO:0000313" key="3">
    <source>
        <dbReference type="Proteomes" id="UP000784294"/>
    </source>
</evidence>
<reference evidence="2" key="1">
    <citation type="submission" date="2018-11" db="EMBL/GenBank/DDBJ databases">
        <authorList>
            <consortium name="Pathogen Informatics"/>
        </authorList>
    </citation>
    <scope>NUCLEOTIDE SEQUENCE</scope>
</reference>
<dbReference type="OrthoDB" id="8068875at2759"/>
<evidence type="ECO:0000313" key="2">
    <source>
        <dbReference type="EMBL" id="VEL16862.1"/>
    </source>
</evidence>
<accession>A0A3S5ABY4</accession>
<proteinExistence type="predicted"/>